<dbReference type="AlphaFoldDB" id="A0A9P7AP32"/>
<keyword evidence="1" id="KW-1133">Transmembrane helix</keyword>
<feature type="domain" description="DUF6533" evidence="2">
    <location>
        <begin position="21"/>
        <end position="66"/>
    </location>
</feature>
<comment type="caution">
    <text evidence="3">The sequence shown here is derived from an EMBL/GenBank/DDBJ whole genome shotgun (WGS) entry which is preliminary data.</text>
</comment>
<feature type="transmembrane region" description="Helical" evidence="1">
    <location>
        <begin position="206"/>
        <end position="228"/>
    </location>
</feature>
<proteinExistence type="predicted"/>
<sequence>MPLIPTDPSSWSLDMYRVFNYFVVSSSAAVVYDWVLTFGQEYELIWKQRRSFMTALYIVVRYFGILYSVCYVMDLALLWATFPINCTLNVIMIFRLHAMYQRSRKILIFLITTFVSVTIFCIAIAVSGTSLLSIKVFLYGSQCVYETDANQQLRMLETYAVATAWEALTLGLAIWIVVKHLRELRSQSRGQTVIGDLFTVLLKTHALYFIFFTVGSSLNIGLMSPYFSASTSVGAQTYRGILELSTLLQMFVAGPRLILSVRGYHAKFMPNFEEGPTIHSMAFREYISESTGSDV</sequence>
<feature type="transmembrane region" description="Helical" evidence="1">
    <location>
        <begin position="106"/>
        <end position="139"/>
    </location>
</feature>
<dbReference type="InterPro" id="IPR045340">
    <property type="entry name" value="DUF6533"/>
</dbReference>
<feature type="transmembrane region" description="Helical" evidence="1">
    <location>
        <begin position="240"/>
        <end position="259"/>
    </location>
</feature>
<organism evidence="3 4">
    <name type="scientific">Suillus plorans</name>
    <dbReference type="NCBI Taxonomy" id="116603"/>
    <lineage>
        <taxon>Eukaryota</taxon>
        <taxon>Fungi</taxon>
        <taxon>Dikarya</taxon>
        <taxon>Basidiomycota</taxon>
        <taxon>Agaricomycotina</taxon>
        <taxon>Agaricomycetes</taxon>
        <taxon>Agaricomycetidae</taxon>
        <taxon>Boletales</taxon>
        <taxon>Suillineae</taxon>
        <taxon>Suillaceae</taxon>
        <taxon>Suillus</taxon>
    </lineage>
</organism>
<keyword evidence="1" id="KW-0812">Transmembrane</keyword>
<protein>
    <recommendedName>
        <fullName evidence="2">DUF6533 domain-containing protein</fullName>
    </recommendedName>
</protein>
<dbReference type="Pfam" id="PF20151">
    <property type="entry name" value="DUF6533"/>
    <property type="match status" value="1"/>
</dbReference>
<reference evidence="3" key="1">
    <citation type="journal article" date="2020" name="New Phytol.">
        <title>Comparative genomics reveals dynamic genome evolution in host specialist ectomycorrhizal fungi.</title>
        <authorList>
            <person name="Lofgren L.A."/>
            <person name="Nguyen N.H."/>
            <person name="Vilgalys R."/>
            <person name="Ruytinx J."/>
            <person name="Liao H.L."/>
            <person name="Branco S."/>
            <person name="Kuo A."/>
            <person name="LaButti K."/>
            <person name="Lipzen A."/>
            <person name="Andreopoulos W."/>
            <person name="Pangilinan J."/>
            <person name="Riley R."/>
            <person name="Hundley H."/>
            <person name="Na H."/>
            <person name="Barry K."/>
            <person name="Grigoriev I.V."/>
            <person name="Stajich J.E."/>
            <person name="Kennedy P.G."/>
        </authorList>
    </citation>
    <scope>NUCLEOTIDE SEQUENCE</scope>
    <source>
        <strain evidence="3">S12</strain>
    </source>
</reference>
<evidence type="ECO:0000256" key="1">
    <source>
        <dbReference type="SAM" id="Phobius"/>
    </source>
</evidence>
<dbReference type="RefSeq" id="XP_041159049.1">
    <property type="nucleotide sequence ID" value="XM_041303198.1"/>
</dbReference>
<accession>A0A9P7AP32</accession>
<keyword evidence="1" id="KW-0472">Membrane</keyword>
<dbReference type="OrthoDB" id="2671063at2759"/>
<dbReference type="EMBL" id="JABBWE010000036">
    <property type="protein sequence ID" value="KAG1792436.1"/>
    <property type="molecule type" value="Genomic_DNA"/>
</dbReference>
<evidence type="ECO:0000259" key="2">
    <source>
        <dbReference type="Pfam" id="PF20151"/>
    </source>
</evidence>
<name>A0A9P7AP32_9AGAM</name>
<keyword evidence="4" id="KW-1185">Reference proteome</keyword>
<feature type="transmembrane region" description="Helical" evidence="1">
    <location>
        <begin position="51"/>
        <end position="69"/>
    </location>
</feature>
<evidence type="ECO:0000313" key="3">
    <source>
        <dbReference type="EMBL" id="KAG1792436.1"/>
    </source>
</evidence>
<feature type="transmembrane region" description="Helical" evidence="1">
    <location>
        <begin position="75"/>
        <end position="94"/>
    </location>
</feature>
<feature type="transmembrane region" description="Helical" evidence="1">
    <location>
        <begin position="159"/>
        <end position="178"/>
    </location>
</feature>
<dbReference type="GeneID" id="64596962"/>
<feature type="transmembrane region" description="Helical" evidence="1">
    <location>
        <begin position="18"/>
        <end position="39"/>
    </location>
</feature>
<gene>
    <name evidence="3" type="ORF">HD556DRAFT_1379522</name>
</gene>
<dbReference type="Proteomes" id="UP000719766">
    <property type="component" value="Unassembled WGS sequence"/>
</dbReference>
<evidence type="ECO:0000313" key="4">
    <source>
        <dbReference type="Proteomes" id="UP000719766"/>
    </source>
</evidence>